<evidence type="ECO:0000256" key="4">
    <source>
        <dbReference type="PROSITE-ProRule" id="PRU00335"/>
    </source>
</evidence>
<evidence type="ECO:0000256" key="1">
    <source>
        <dbReference type="ARBA" id="ARBA00023015"/>
    </source>
</evidence>
<feature type="DNA-binding region" description="H-T-H motif" evidence="4">
    <location>
        <begin position="170"/>
        <end position="189"/>
    </location>
</feature>
<dbReference type="Gene3D" id="1.10.357.10">
    <property type="entry name" value="Tetracycline Repressor, domain 2"/>
    <property type="match status" value="1"/>
</dbReference>
<accession>A0ABN3PVP4</accession>
<keyword evidence="1" id="KW-0805">Transcription regulation</keyword>
<comment type="caution">
    <text evidence="6">The sequence shown here is derived from an EMBL/GenBank/DDBJ whole genome shotgun (WGS) entry which is preliminary data.</text>
</comment>
<name>A0ABN3PVP4_9ACTN</name>
<evidence type="ECO:0000313" key="7">
    <source>
        <dbReference type="Proteomes" id="UP001501509"/>
    </source>
</evidence>
<gene>
    <name evidence="6" type="ORF">GCM10010411_42930</name>
</gene>
<dbReference type="PRINTS" id="PR00455">
    <property type="entry name" value="HTHTETR"/>
</dbReference>
<dbReference type="PANTHER" id="PTHR30055:SF234">
    <property type="entry name" value="HTH-TYPE TRANSCRIPTIONAL REGULATOR BETI"/>
    <property type="match status" value="1"/>
</dbReference>
<evidence type="ECO:0000256" key="2">
    <source>
        <dbReference type="ARBA" id="ARBA00023125"/>
    </source>
</evidence>
<dbReference type="Pfam" id="PF00440">
    <property type="entry name" value="TetR_N"/>
    <property type="match status" value="1"/>
</dbReference>
<keyword evidence="7" id="KW-1185">Reference proteome</keyword>
<proteinExistence type="predicted"/>
<reference evidence="6 7" key="1">
    <citation type="journal article" date="2019" name="Int. J. Syst. Evol. Microbiol.">
        <title>The Global Catalogue of Microorganisms (GCM) 10K type strain sequencing project: providing services to taxonomists for standard genome sequencing and annotation.</title>
        <authorList>
            <consortium name="The Broad Institute Genomics Platform"/>
            <consortium name="The Broad Institute Genome Sequencing Center for Infectious Disease"/>
            <person name="Wu L."/>
            <person name="Ma J."/>
        </authorList>
    </citation>
    <scope>NUCLEOTIDE SEQUENCE [LARGE SCALE GENOMIC DNA]</scope>
    <source>
        <strain evidence="6 7">JCM 6833</strain>
    </source>
</reference>
<evidence type="ECO:0000256" key="3">
    <source>
        <dbReference type="ARBA" id="ARBA00023163"/>
    </source>
</evidence>
<protein>
    <recommendedName>
        <fullName evidence="5">HTH tetR-type domain-containing protein</fullName>
    </recommendedName>
</protein>
<sequence>MISWRMALTAAPSAPFLSPLPTQRAAAMAAASVTLTSSIARFRSGAAGSVASGEETVVSSDMRGSPFGRRMTRILRVTSPGTQIGPDQGIAVTHPDECFPGHGEEGIVPSACEGVISRVMSSEIDVPSAGPATAADAPARATSDRGAATRNALLAAARDVFCEAGFAQAAVTDIVAKAGASVGSLYHHFNGKADLYLTLFEEFQVRQQERTREAITAVREAGESDPMRQFIAGAGAYLNGCLAERDVARLFISGDGPPGFDRVMRQRLNKWARRNAALFHTADGGVDEALVVVLTGAMAGAVSEVSLSDDEEASRRLADDIMAIVGTIRNPGTEQS</sequence>
<feature type="domain" description="HTH tetR-type" evidence="5">
    <location>
        <begin position="147"/>
        <end position="207"/>
    </location>
</feature>
<dbReference type="InterPro" id="IPR001647">
    <property type="entry name" value="HTH_TetR"/>
</dbReference>
<organism evidence="6 7">
    <name type="scientific">Actinomadura fulvescens</name>
    <dbReference type="NCBI Taxonomy" id="46160"/>
    <lineage>
        <taxon>Bacteria</taxon>
        <taxon>Bacillati</taxon>
        <taxon>Actinomycetota</taxon>
        <taxon>Actinomycetes</taxon>
        <taxon>Streptosporangiales</taxon>
        <taxon>Thermomonosporaceae</taxon>
        <taxon>Actinomadura</taxon>
    </lineage>
</organism>
<keyword evidence="2 4" id="KW-0238">DNA-binding</keyword>
<dbReference type="PROSITE" id="PS50977">
    <property type="entry name" value="HTH_TETR_2"/>
    <property type="match status" value="1"/>
</dbReference>
<dbReference type="InterPro" id="IPR050109">
    <property type="entry name" value="HTH-type_TetR-like_transc_reg"/>
</dbReference>
<dbReference type="PANTHER" id="PTHR30055">
    <property type="entry name" value="HTH-TYPE TRANSCRIPTIONAL REGULATOR RUTR"/>
    <property type="match status" value="1"/>
</dbReference>
<dbReference type="Proteomes" id="UP001501509">
    <property type="component" value="Unassembled WGS sequence"/>
</dbReference>
<evidence type="ECO:0000313" key="6">
    <source>
        <dbReference type="EMBL" id="GAA2604204.1"/>
    </source>
</evidence>
<dbReference type="EMBL" id="BAAATD010000005">
    <property type="protein sequence ID" value="GAA2604204.1"/>
    <property type="molecule type" value="Genomic_DNA"/>
</dbReference>
<keyword evidence="3" id="KW-0804">Transcription</keyword>
<dbReference type="InterPro" id="IPR009057">
    <property type="entry name" value="Homeodomain-like_sf"/>
</dbReference>
<dbReference type="SUPFAM" id="SSF46689">
    <property type="entry name" value="Homeodomain-like"/>
    <property type="match status" value="1"/>
</dbReference>
<evidence type="ECO:0000259" key="5">
    <source>
        <dbReference type="PROSITE" id="PS50977"/>
    </source>
</evidence>